<comment type="caution">
    <text evidence="1">The sequence shown here is derived from an EMBL/GenBank/DDBJ whole genome shotgun (WGS) entry which is preliminary data.</text>
</comment>
<gene>
    <name evidence="1" type="ORF">CHR55_26820</name>
</gene>
<sequence>MFSLQVELVALLKNHAVAVLIGVATRPQFQDEWSYTTLLDSTHHGNSVDPSVGVRCILQCPSTLLRPSRISLDFNMSVRRPLLSRASNLIVSATDFI</sequence>
<dbReference type="Proteomes" id="UP000230886">
    <property type="component" value="Unassembled WGS sequence"/>
</dbReference>
<reference evidence="1 2" key="1">
    <citation type="submission" date="2017-07" db="EMBL/GenBank/DDBJ databases">
        <title>Draft sequence of Rhodococcus enclensis 23b-28.</title>
        <authorList>
            <person name="Besaury L."/>
            <person name="Sancelme M."/>
            <person name="Amato P."/>
            <person name="Lallement A."/>
            <person name="Delort A.-M."/>
        </authorList>
    </citation>
    <scope>NUCLEOTIDE SEQUENCE [LARGE SCALE GENOMIC DNA]</scope>
    <source>
        <strain evidence="1 2">23b-28</strain>
    </source>
</reference>
<proteinExistence type="predicted"/>
<name>A0A2A5J4K3_RHOSG</name>
<accession>A0A2A5J4K3</accession>
<dbReference type="AlphaFoldDB" id="A0A2A5J4K3"/>
<organism evidence="1 2">
    <name type="scientific">Rhodococcus qingshengii</name>
    <dbReference type="NCBI Taxonomy" id="334542"/>
    <lineage>
        <taxon>Bacteria</taxon>
        <taxon>Bacillati</taxon>
        <taxon>Actinomycetota</taxon>
        <taxon>Actinomycetes</taxon>
        <taxon>Mycobacteriales</taxon>
        <taxon>Nocardiaceae</taxon>
        <taxon>Rhodococcus</taxon>
        <taxon>Rhodococcus erythropolis group</taxon>
    </lineage>
</organism>
<protein>
    <submittedName>
        <fullName evidence="1">Uncharacterized protein</fullName>
    </submittedName>
</protein>
<evidence type="ECO:0000313" key="2">
    <source>
        <dbReference type="Proteomes" id="UP000230886"/>
    </source>
</evidence>
<evidence type="ECO:0000313" key="1">
    <source>
        <dbReference type="EMBL" id="PCK24292.1"/>
    </source>
</evidence>
<dbReference type="EMBL" id="NOVD01000033">
    <property type="protein sequence ID" value="PCK24292.1"/>
    <property type="molecule type" value="Genomic_DNA"/>
</dbReference>